<accession>B5YJD1</accession>
<proteinExistence type="predicted"/>
<evidence type="ECO:0000313" key="2">
    <source>
        <dbReference type="Proteomes" id="UP000000718"/>
    </source>
</evidence>
<sequence length="38" mass="4209">MLEQEGKIKAHVILSSYGKIKLKIFIIGVVEGLEGFYG</sequence>
<dbReference type="HOGENOM" id="CLU_3334186_0_0_0"/>
<dbReference type="EMBL" id="CP001147">
    <property type="protein sequence ID" value="ACI20251.1"/>
    <property type="molecule type" value="Genomic_DNA"/>
</dbReference>
<keyword evidence="2" id="KW-1185">Reference proteome</keyword>
<organism evidence="1 2">
    <name type="scientific">Thermodesulfovibrio yellowstonii (strain ATCC 51303 / DSM 11347 / YP87)</name>
    <dbReference type="NCBI Taxonomy" id="289376"/>
    <lineage>
        <taxon>Bacteria</taxon>
        <taxon>Pseudomonadati</taxon>
        <taxon>Nitrospirota</taxon>
        <taxon>Thermodesulfovibrionia</taxon>
        <taxon>Thermodesulfovibrionales</taxon>
        <taxon>Thermodesulfovibrionaceae</taxon>
        <taxon>Thermodesulfovibrio</taxon>
    </lineage>
</organism>
<dbReference type="Proteomes" id="UP000000718">
    <property type="component" value="Chromosome"/>
</dbReference>
<protein>
    <submittedName>
        <fullName evidence="1">Uncharacterized protein</fullName>
    </submittedName>
</protein>
<reference evidence="1 2" key="2">
    <citation type="journal article" date="2015" name="Genome Announc.">
        <title>Genome Sequence of the Sulfate-Reducing Thermophilic Bacterium Thermodesulfovibrio yellowstonii Strain DSM 11347T (Phylum Nitrospirae).</title>
        <authorList>
            <person name="Bhatnagar S."/>
            <person name="Badger J.H."/>
            <person name="Madupu R."/>
            <person name="Khouri H.M."/>
            <person name="O'Connor E.M."/>
            <person name="Robb F.T."/>
            <person name="Ward N.L."/>
            <person name="Eisen J.A."/>
        </authorList>
    </citation>
    <scope>NUCLEOTIDE SEQUENCE [LARGE SCALE GENOMIC DNA]</scope>
    <source>
        <strain evidence="2">ATCC 51303 / DSM 11347 / YP87</strain>
    </source>
</reference>
<name>B5YJD1_THEYD</name>
<dbReference type="AlphaFoldDB" id="B5YJD1"/>
<reference evidence="2" key="1">
    <citation type="submission" date="2008-08" db="EMBL/GenBank/DDBJ databases">
        <title>The complete genome sequence of Thermodesulfovibrio yellowstonii strain ATCC 51303 / DSM 11347 / YP87.</title>
        <authorList>
            <person name="Dodson R.J."/>
            <person name="Durkin A.S."/>
            <person name="Wu M."/>
            <person name="Eisen J."/>
            <person name="Sutton G."/>
        </authorList>
    </citation>
    <scope>NUCLEOTIDE SEQUENCE [LARGE SCALE GENOMIC DNA]</scope>
    <source>
        <strain evidence="2">ATCC 51303 / DSM 11347 / YP87</strain>
    </source>
</reference>
<dbReference type="PATRIC" id="fig|289376.4.peg.497"/>
<gene>
    <name evidence="1" type="ordered locus">THEYE_A0501</name>
</gene>
<dbReference type="InParanoid" id="B5YJD1"/>
<evidence type="ECO:0000313" key="1">
    <source>
        <dbReference type="EMBL" id="ACI20251.1"/>
    </source>
</evidence>
<dbReference type="EnsemblBacteria" id="ACI20251">
    <property type="protein sequence ID" value="ACI20251"/>
    <property type="gene ID" value="THEYE_A0501"/>
</dbReference>
<dbReference type="KEGG" id="tye:THEYE_A0501"/>